<evidence type="ECO:0000313" key="2">
    <source>
        <dbReference type="EMBL" id="WOF16854.1"/>
    </source>
</evidence>
<keyword evidence="3" id="KW-1185">Reference proteome</keyword>
<dbReference type="Proteomes" id="UP001301797">
    <property type="component" value="Chromosome"/>
</dbReference>
<gene>
    <name evidence="2" type="ORF">F1737_09220</name>
</gene>
<dbReference type="PANTHER" id="PTHR35458">
    <property type="entry name" value="SLR0755 PROTEIN"/>
    <property type="match status" value="1"/>
</dbReference>
<dbReference type="RefSeq" id="WP_317136291.1">
    <property type="nucleotide sequence ID" value="NZ_CP043875.1"/>
</dbReference>
<feature type="domain" description="NYN" evidence="1">
    <location>
        <begin position="4"/>
        <end position="161"/>
    </location>
</feature>
<evidence type="ECO:0000259" key="1">
    <source>
        <dbReference type="Pfam" id="PF01936"/>
    </source>
</evidence>
<name>A0AA97FDB3_9EURY</name>
<dbReference type="InterPro" id="IPR021139">
    <property type="entry name" value="NYN"/>
</dbReference>
<dbReference type="Gene3D" id="3.40.50.1010">
    <property type="entry name" value="5'-nuclease"/>
    <property type="match status" value="1"/>
</dbReference>
<proteinExistence type="predicted"/>
<protein>
    <submittedName>
        <fullName evidence="2">NYN domain-containing protein</fullName>
    </submittedName>
</protein>
<organism evidence="2 3">
    <name type="scientific">Methanochimaera problematica</name>
    <dbReference type="NCBI Taxonomy" id="2609417"/>
    <lineage>
        <taxon>Archaea</taxon>
        <taxon>Methanobacteriati</taxon>
        <taxon>Methanobacteriota</taxon>
        <taxon>Stenosarchaea group</taxon>
        <taxon>Methanomicrobia</taxon>
        <taxon>Methanomicrobiales</taxon>
        <taxon>Methanomicrobiaceae</taxon>
        <taxon>Methanochimaera</taxon>
    </lineage>
</organism>
<accession>A0AA97FDB3</accession>
<dbReference type="GeneID" id="85230344"/>
<sequence>MINRSALFIDNAYLHKCTPQNIQIDFEILSDYLCRDTQKLRTYFYDCMPYQSNPSTENEKIKYSQYSKFISVIEKLPRFQTRFGKLSKREDGSFEQKRVDILLAVELVRLSWSKQIGHAIIIAGDSDFVPAIEAAKDAGVIVSLYYSNQSIHNELLSSVDERYLMGEDFFNTVKRQ</sequence>
<dbReference type="AlphaFoldDB" id="A0AA97FDB3"/>
<dbReference type="EMBL" id="CP043875">
    <property type="protein sequence ID" value="WOF16854.1"/>
    <property type="molecule type" value="Genomic_DNA"/>
</dbReference>
<dbReference type="KEGG" id="mefw:F1737_09220"/>
<evidence type="ECO:0000313" key="3">
    <source>
        <dbReference type="Proteomes" id="UP001301797"/>
    </source>
</evidence>
<dbReference type="PANTHER" id="PTHR35458:SF8">
    <property type="entry name" value="SLR0650 PROTEIN"/>
    <property type="match status" value="1"/>
</dbReference>
<reference evidence="2 3" key="1">
    <citation type="submission" date="2019-09" db="EMBL/GenBank/DDBJ databases">
        <title>The complete genome of Methanoplanus sp. FWC-SCC4.</title>
        <authorList>
            <person name="Chen S.-C."/>
            <person name="Zhou Y.-Z."/>
            <person name="Lai M.-C."/>
        </authorList>
    </citation>
    <scope>NUCLEOTIDE SEQUENCE [LARGE SCALE GENOMIC DNA]</scope>
    <source>
        <strain evidence="2 3">FWC-SCC4</strain>
    </source>
</reference>
<dbReference type="GO" id="GO:0004540">
    <property type="term" value="F:RNA nuclease activity"/>
    <property type="evidence" value="ECO:0007669"/>
    <property type="project" value="InterPro"/>
</dbReference>
<dbReference type="Pfam" id="PF01936">
    <property type="entry name" value="NYN"/>
    <property type="match status" value="1"/>
</dbReference>
<dbReference type="InterPro" id="IPR047140">
    <property type="entry name" value="LabA"/>
</dbReference>